<evidence type="ECO:0000313" key="7">
    <source>
        <dbReference type="EMBL" id="SVB96879.1"/>
    </source>
</evidence>
<keyword evidence="6" id="KW-0170">Cobalt</keyword>
<proteinExistence type="inferred from homology"/>
<feature type="non-terminal residue" evidence="7">
    <location>
        <position position="280"/>
    </location>
</feature>
<evidence type="ECO:0000256" key="4">
    <source>
        <dbReference type="ARBA" id="ARBA00022801"/>
    </source>
</evidence>
<dbReference type="Gene3D" id="3.30.70.360">
    <property type="match status" value="1"/>
</dbReference>
<dbReference type="Pfam" id="PF01546">
    <property type="entry name" value="Peptidase_M20"/>
    <property type="match status" value="1"/>
</dbReference>
<keyword evidence="5" id="KW-0862">Zinc</keyword>
<keyword evidence="4" id="KW-0378">Hydrolase</keyword>
<reference evidence="7" key="1">
    <citation type="submission" date="2018-05" db="EMBL/GenBank/DDBJ databases">
        <authorList>
            <person name="Lanie J.A."/>
            <person name="Ng W.-L."/>
            <person name="Kazmierczak K.M."/>
            <person name="Andrzejewski T.M."/>
            <person name="Davidsen T.M."/>
            <person name="Wayne K.J."/>
            <person name="Tettelin H."/>
            <person name="Glass J.I."/>
            <person name="Rusch D."/>
            <person name="Podicherti R."/>
            <person name="Tsui H.-C.T."/>
            <person name="Winkler M.E."/>
        </authorList>
    </citation>
    <scope>NUCLEOTIDE SEQUENCE</scope>
</reference>
<dbReference type="InterPro" id="IPR010182">
    <property type="entry name" value="ArgE/DapE"/>
</dbReference>
<dbReference type="PANTHER" id="PTHR43808">
    <property type="entry name" value="ACETYLORNITHINE DEACETYLASE"/>
    <property type="match status" value="1"/>
</dbReference>
<dbReference type="Gene3D" id="3.40.630.10">
    <property type="entry name" value="Zn peptidases"/>
    <property type="match status" value="1"/>
</dbReference>
<dbReference type="PANTHER" id="PTHR43808:SF32">
    <property type="entry name" value="ARGE_DAPE-RELATED DEACYLASE"/>
    <property type="match status" value="1"/>
</dbReference>
<dbReference type="SUPFAM" id="SSF55031">
    <property type="entry name" value="Bacterial exopeptidase dimerisation domain"/>
    <property type="match status" value="1"/>
</dbReference>
<evidence type="ECO:0000256" key="3">
    <source>
        <dbReference type="ARBA" id="ARBA00022723"/>
    </source>
</evidence>
<sequence>MPREDTIDRLLAEVEQAREELVDFVAELIRIPTVNPPGEAYEECARVIGSRLSDWGMEVEYLEPVDRPENTEAYPRVNVIGRRAGEEARPLLHLNGHFDVVPPGEGWTLDPFEGIVRNGRLYGRGASDMKSGLGAAAFAVECLRRTGIDLRGTIELSATVDEESGGMAGVASLCATGHISSARTDYVIIPEPFGPDRICVGHKGVYWFDIVAQGRVAHGSMPHLGRSAIDDMAALVEAVRTQLKPRLNLRESRVPVVPRESATASINVNAISGGQPDGLV</sequence>
<dbReference type="SUPFAM" id="SSF53187">
    <property type="entry name" value="Zn-dependent exopeptidases"/>
    <property type="match status" value="1"/>
</dbReference>
<evidence type="ECO:0000256" key="2">
    <source>
        <dbReference type="ARBA" id="ARBA00006247"/>
    </source>
</evidence>
<comment type="cofactor">
    <cofactor evidence="1">
        <name>Zn(2+)</name>
        <dbReference type="ChEBI" id="CHEBI:29105"/>
    </cofactor>
</comment>
<accession>A0A382IC92</accession>
<keyword evidence="3" id="KW-0479">Metal-binding</keyword>
<organism evidence="7">
    <name type="scientific">marine metagenome</name>
    <dbReference type="NCBI Taxonomy" id="408172"/>
    <lineage>
        <taxon>unclassified sequences</taxon>
        <taxon>metagenomes</taxon>
        <taxon>ecological metagenomes</taxon>
    </lineage>
</organism>
<comment type="similarity">
    <text evidence="2">Belongs to the peptidase M20A family.</text>
</comment>
<dbReference type="GO" id="GO:0016787">
    <property type="term" value="F:hydrolase activity"/>
    <property type="evidence" value="ECO:0007669"/>
    <property type="project" value="UniProtKB-KW"/>
</dbReference>
<gene>
    <name evidence="7" type="ORF">METZ01_LOCUS249733</name>
</gene>
<evidence type="ECO:0000256" key="1">
    <source>
        <dbReference type="ARBA" id="ARBA00001947"/>
    </source>
</evidence>
<dbReference type="NCBIfam" id="TIGR01910">
    <property type="entry name" value="DapE-ArgE"/>
    <property type="match status" value="1"/>
</dbReference>
<dbReference type="EMBL" id="UINC01066308">
    <property type="protein sequence ID" value="SVB96879.1"/>
    <property type="molecule type" value="Genomic_DNA"/>
</dbReference>
<protein>
    <submittedName>
        <fullName evidence="7">Uncharacterized protein</fullName>
    </submittedName>
</protein>
<dbReference type="InterPro" id="IPR050072">
    <property type="entry name" value="Peptidase_M20A"/>
</dbReference>
<dbReference type="InterPro" id="IPR002933">
    <property type="entry name" value="Peptidase_M20"/>
</dbReference>
<evidence type="ECO:0000256" key="5">
    <source>
        <dbReference type="ARBA" id="ARBA00022833"/>
    </source>
</evidence>
<name>A0A382IC92_9ZZZZ</name>
<dbReference type="GO" id="GO:0046872">
    <property type="term" value="F:metal ion binding"/>
    <property type="evidence" value="ECO:0007669"/>
    <property type="project" value="UniProtKB-KW"/>
</dbReference>
<dbReference type="InterPro" id="IPR036264">
    <property type="entry name" value="Bact_exopeptidase_dim_dom"/>
</dbReference>
<dbReference type="AlphaFoldDB" id="A0A382IC92"/>
<evidence type="ECO:0000256" key="6">
    <source>
        <dbReference type="ARBA" id="ARBA00023285"/>
    </source>
</evidence>